<feature type="compositionally biased region" description="Polar residues" evidence="1">
    <location>
        <begin position="478"/>
        <end position="494"/>
    </location>
</feature>
<comment type="caution">
    <text evidence="2">The sequence shown here is derived from an EMBL/GenBank/DDBJ whole genome shotgun (WGS) entry which is preliminary data.</text>
</comment>
<dbReference type="EMBL" id="LCWV01000003">
    <property type="protein sequence ID" value="PWI74862.1"/>
    <property type="molecule type" value="Genomic_DNA"/>
</dbReference>
<name>A0A2U3EK58_PURLI</name>
<dbReference type="AlphaFoldDB" id="A0A2U3EK58"/>
<feature type="compositionally biased region" description="Basic and acidic residues" evidence="1">
    <location>
        <begin position="181"/>
        <end position="204"/>
    </location>
</feature>
<dbReference type="Proteomes" id="UP000245956">
    <property type="component" value="Unassembled WGS sequence"/>
</dbReference>
<evidence type="ECO:0000313" key="2">
    <source>
        <dbReference type="EMBL" id="PWI74862.1"/>
    </source>
</evidence>
<feature type="region of interest" description="Disordered" evidence="1">
    <location>
        <begin position="391"/>
        <end position="440"/>
    </location>
</feature>
<feature type="region of interest" description="Disordered" evidence="1">
    <location>
        <begin position="298"/>
        <end position="319"/>
    </location>
</feature>
<feature type="compositionally biased region" description="Acidic residues" evidence="1">
    <location>
        <begin position="1"/>
        <end position="10"/>
    </location>
</feature>
<evidence type="ECO:0000313" key="3">
    <source>
        <dbReference type="Proteomes" id="UP000245956"/>
    </source>
</evidence>
<feature type="compositionally biased region" description="Gly residues" evidence="1">
    <location>
        <begin position="307"/>
        <end position="319"/>
    </location>
</feature>
<feature type="compositionally biased region" description="Low complexity" evidence="1">
    <location>
        <begin position="132"/>
        <end position="142"/>
    </location>
</feature>
<feature type="region of interest" description="Disordered" evidence="1">
    <location>
        <begin position="111"/>
        <end position="212"/>
    </location>
</feature>
<evidence type="ECO:0000256" key="1">
    <source>
        <dbReference type="SAM" id="MobiDB-lite"/>
    </source>
</evidence>
<sequence length="774" mass="82288">MGDAADEVADLDAAVDGGGGYAYDNDASSRTPDSARHRGCRQRCEAEGSLDTMYGRAARKRGHNHNTRVGARQLAMPTGSKRVANVSLRKGASDFSWSAMQGEAQRLEELHGGGGANARNCETPGNERHHSTASQRSRNSAARRGEAGRRGKQEKSSQEGTRGSEEFLEGRAAAWTQSAKYRGDGEAKRARRDALTEKQQKERAATAMVEKSPRSRCGRIVFRWKAGKKHTEFPPLQEGNGEAVGGGEVRKRESCVSSEEEGVLRAAEGPGGRAGGEGWRGQALPYCLLTMARASARTSPDERCGRQAGGGRTGGLAGGPAAGMEVGARSMEHGTWAWRMGKDDGNGSVDGWMDGWMDGWVGCGWMDGWCSLRTAVPSRLSSCAIVHPIPSRPSHGPSYGSPPPAAATTTTTTMTTVQSGLAAPRQSRRANGGPEPWPPIRACPPKSPWSALLIGKSQARGGANDGCRAHLKYWPRRPSSTNAQSKLAHAPSSSAMASLLRANRLHAGRPPTAPRTVELSSQDDGGGGGDGGGDGPLSLDTAKERLVVASRRVRGLRQAREWDIGVMPQADASQSERALRLPSATVIRTLKGRLRASVSTCLSLGEPGRQPAASPVRPHGDTTFTATWRHDGLRSLVPSRLTDIQICLGDRWPARRAMREAPSLGLSFGAKPTVRRARARWLACFSGAPASCEVGLGGPSRHLRSEHGGEAGEGSIPISGSAVQDISTVRVRSGSSLRKTATRSRTRCLEAERTSSAMAPWQSRGCPNPFLLQL</sequence>
<protein>
    <submittedName>
        <fullName evidence="2">Uncharacterized protein</fullName>
    </submittedName>
</protein>
<gene>
    <name evidence="2" type="ORF">PCL_08176</name>
</gene>
<feature type="region of interest" description="Disordered" evidence="1">
    <location>
        <begin position="1"/>
        <end position="43"/>
    </location>
</feature>
<organism evidence="2 3">
    <name type="scientific">Purpureocillium lilacinum</name>
    <name type="common">Paecilomyces lilacinus</name>
    <dbReference type="NCBI Taxonomy" id="33203"/>
    <lineage>
        <taxon>Eukaryota</taxon>
        <taxon>Fungi</taxon>
        <taxon>Dikarya</taxon>
        <taxon>Ascomycota</taxon>
        <taxon>Pezizomycotina</taxon>
        <taxon>Sordariomycetes</taxon>
        <taxon>Hypocreomycetidae</taxon>
        <taxon>Hypocreales</taxon>
        <taxon>Ophiocordycipitaceae</taxon>
        <taxon>Purpureocillium</taxon>
    </lineage>
</organism>
<feature type="region of interest" description="Disordered" evidence="1">
    <location>
        <begin position="473"/>
        <end position="494"/>
    </location>
</feature>
<feature type="compositionally biased region" description="Basic and acidic residues" evidence="1">
    <location>
        <begin position="143"/>
        <end position="169"/>
    </location>
</feature>
<feature type="region of interest" description="Disordered" evidence="1">
    <location>
        <begin position="507"/>
        <end position="539"/>
    </location>
</feature>
<accession>A0A2U3EK58</accession>
<proteinExistence type="predicted"/>
<reference evidence="2 3" key="1">
    <citation type="journal article" date="2016" name="Front. Microbiol.">
        <title>Genome and transcriptome sequences reveal the specific parasitism of the nematophagous Purpureocillium lilacinum 36-1.</title>
        <authorList>
            <person name="Xie J."/>
            <person name="Li S."/>
            <person name="Mo C."/>
            <person name="Xiao X."/>
            <person name="Peng D."/>
            <person name="Wang G."/>
            <person name="Xiao Y."/>
        </authorList>
    </citation>
    <scope>NUCLEOTIDE SEQUENCE [LARGE SCALE GENOMIC DNA]</scope>
    <source>
        <strain evidence="2 3">36-1</strain>
    </source>
</reference>
<feature type="region of interest" description="Disordered" evidence="1">
    <location>
        <begin position="254"/>
        <end position="276"/>
    </location>
</feature>
<feature type="compositionally biased region" description="Gly residues" evidence="1">
    <location>
        <begin position="524"/>
        <end position="535"/>
    </location>
</feature>
<feature type="compositionally biased region" description="Low complexity" evidence="1">
    <location>
        <begin position="406"/>
        <end position="416"/>
    </location>
</feature>